<dbReference type="PANTHER" id="PTHR10283:SF82">
    <property type="entry name" value="SOLUTE CARRIER FAMILY 13 MEMBER 2"/>
    <property type="match status" value="1"/>
</dbReference>
<keyword evidence="3 5" id="KW-1133">Transmembrane helix</keyword>
<dbReference type="PANTHER" id="PTHR10283">
    <property type="entry name" value="SOLUTE CARRIER FAMILY 13 MEMBER"/>
    <property type="match status" value="1"/>
</dbReference>
<keyword evidence="4 5" id="KW-0472">Membrane</keyword>
<evidence type="ECO:0000256" key="3">
    <source>
        <dbReference type="ARBA" id="ARBA00022989"/>
    </source>
</evidence>
<reference evidence="6" key="1">
    <citation type="submission" date="2019-07" db="EMBL/GenBank/DDBJ databases">
        <authorList>
            <person name="De-Chao Zhang Q."/>
        </authorList>
    </citation>
    <scope>NUCLEOTIDE SEQUENCE</scope>
    <source>
        <strain evidence="6">TP-CH-4</strain>
    </source>
</reference>
<dbReference type="NCBIfam" id="TIGR00785">
    <property type="entry name" value="dass"/>
    <property type="match status" value="1"/>
</dbReference>
<organism evidence="6 7">
    <name type="scientific">Pelagihabitans pacificus</name>
    <dbReference type="NCBI Taxonomy" id="2696054"/>
    <lineage>
        <taxon>Bacteria</taxon>
        <taxon>Pseudomonadati</taxon>
        <taxon>Bacteroidota</taxon>
        <taxon>Flavobacteriia</taxon>
        <taxon>Flavobacteriales</taxon>
        <taxon>Flavobacteriaceae</taxon>
        <taxon>Pelagihabitans</taxon>
    </lineage>
</organism>
<dbReference type="AlphaFoldDB" id="A0A967AWB5"/>
<feature type="transmembrane region" description="Helical" evidence="5">
    <location>
        <begin position="81"/>
        <end position="99"/>
    </location>
</feature>
<evidence type="ECO:0000256" key="2">
    <source>
        <dbReference type="ARBA" id="ARBA00022692"/>
    </source>
</evidence>
<protein>
    <submittedName>
        <fullName evidence="6">SLC13/DASS family transporter</fullName>
    </submittedName>
</protein>
<feature type="transmembrane region" description="Helical" evidence="5">
    <location>
        <begin position="9"/>
        <end position="26"/>
    </location>
</feature>
<name>A0A967AWB5_9FLAO</name>
<feature type="transmembrane region" description="Helical" evidence="5">
    <location>
        <begin position="217"/>
        <end position="234"/>
    </location>
</feature>
<evidence type="ECO:0000313" key="6">
    <source>
        <dbReference type="EMBL" id="NHF61117.1"/>
    </source>
</evidence>
<dbReference type="GO" id="GO:0005886">
    <property type="term" value="C:plasma membrane"/>
    <property type="evidence" value="ECO:0007669"/>
    <property type="project" value="TreeGrafter"/>
</dbReference>
<feature type="transmembrane region" description="Helical" evidence="5">
    <location>
        <begin position="339"/>
        <end position="356"/>
    </location>
</feature>
<feature type="transmembrane region" description="Helical" evidence="5">
    <location>
        <begin position="461"/>
        <end position="485"/>
    </location>
</feature>
<feature type="transmembrane region" description="Helical" evidence="5">
    <location>
        <begin position="368"/>
        <end position="390"/>
    </location>
</feature>
<keyword evidence="2 5" id="KW-0812">Transmembrane</keyword>
<comment type="caution">
    <text evidence="6">The sequence shown here is derived from an EMBL/GenBank/DDBJ whole genome shotgun (WGS) entry which is preliminary data.</text>
</comment>
<evidence type="ECO:0000313" key="7">
    <source>
        <dbReference type="Proteomes" id="UP000707206"/>
    </source>
</evidence>
<evidence type="ECO:0000256" key="5">
    <source>
        <dbReference type="SAM" id="Phobius"/>
    </source>
</evidence>
<evidence type="ECO:0000256" key="1">
    <source>
        <dbReference type="ARBA" id="ARBA00004141"/>
    </source>
</evidence>
<proteinExistence type="predicted"/>
<dbReference type="GO" id="GO:0008514">
    <property type="term" value="F:organic anion transmembrane transporter activity"/>
    <property type="evidence" value="ECO:0007669"/>
    <property type="project" value="UniProtKB-ARBA"/>
</dbReference>
<feature type="transmembrane region" description="Helical" evidence="5">
    <location>
        <begin position="267"/>
        <end position="290"/>
    </location>
</feature>
<dbReference type="Proteomes" id="UP000707206">
    <property type="component" value="Unassembled WGS sequence"/>
</dbReference>
<gene>
    <name evidence="6" type="ORF">FK220_017325</name>
</gene>
<feature type="transmembrane region" description="Helical" evidence="5">
    <location>
        <begin position="166"/>
        <end position="187"/>
    </location>
</feature>
<accession>A0A967AWB5</accession>
<dbReference type="RefSeq" id="WP_152575619.1">
    <property type="nucleotide sequence ID" value="NZ_VIKU02000006.1"/>
</dbReference>
<evidence type="ECO:0000256" key="4">
    <source>
        <dbReference type="ARBA" id="ARBA00023136"/>
    </source>
</evidence>
<dbReference type="CDD" id="cd01115">
    <property type="entry name" value="SLC13_permease"/>
    <property type="match status" value="1"/>
</dbReference>
<feature type="transmembrane region" description="Helical" evidence="5">
    <location>
        <begin position="402"/>
        <end position="435"/>
    </location>
</feature>
<dbReference type="Pfam" id="PF00939">
    <property type="entry name" value="Na_sulph_symp"/>
    <property type="match status" value="1"/>
</dbReference>
<dbReference type="InterPro" id="IPR001898">
    <property type="entry name" value="SLC13A/DASS"/>
</dbReference>
<feature type="transmembrane region" description="Helical" evidence="5">
    <location>
        <begin position="38"/>
        <end position="69"/>
    </location>
</feature>
<reference evidence="6" key="2">
    <citation type="submission" date="2020-03" db="EMBL/GenBank/DDBJ databases">
        <title>Flavobacteriaceae bacterium strain TP-CH-4, a member of the family Flavobacteriaceae isolated from a deep-sea seamount.</title>
        <authorList>
            <person name="Zhang D.-C."/>
        </authorList>
    </citation>
    <scope>NUCLEOTIDE SEQUENCE</scope>
    <source>
        <strain evidence="6">TP-CH-4</strain>
    </source>
</reference>
<dbReference type="EMBL" id="VIKU02000006">
    <property type="protein sequence ID" value="NHF61117.1"/>
    <property type="molecule type" value="Genomic_DNA"/>
</dbReference>
<keyword evidence="7" id="KW-1185">Reference proteome</keyword>
<comment type="subcellular location">
    <subcellularLocation>
        <location evidence="1">Membrane</location>
        <topology evidence="1">Multi-pass membrane protein</topology>
    </subcellularLocation>
</comment>
<feature type="transmembrane region" description="Helical" evidence="5">
    <location>
        <begin position="123"/>
        <end position="154"/>
    </location>
</feature>
<feature type="transmembrane region" description="Helical" evidence="5">
    <location>
        <begin position="302"/>
        <end position="319"/>
    </location>
</feature>
<sequence>MIRTNSKKYGIWIGLLLFLVVLLAPLPNGLPEEGQKTAAVAILMIIWWVSEAIPIYITAFLPVALFPFLGIMTSTETTKNYGHDYVLMLLGAFILAKGIENQRLHKRIALSTIKLLGTSKRHIILGFMLVTAFLSMWITNMAVVLIMLPIATALIQKEPLEQRKKFGLALLLGIAYAASIGGTGTLIGTPPNLVFAGLVTTLYPNAPVIDFLEWMKIGLPVVILFVPIVWFYLINHFKIHHRMEGGSNIATDTLKTLGSITKGEKRVFYIFLITALGWIFKKDLVLGFVTIPGWGSLLGVEAYIHDSTVALFGAIALFITSDGKGNRLMTWDATKEVPWGVAMFLGGGLALGAAFNNSGLAKWIGNSFTSLASLPDFIIILLIVGLIIFITEVNSNTATATIFLPILAAMAVAGSIHPLLVMIPATFACSFAFMLPSGTGTNTVIFASDQITIAEMAKTGFWLNLLFIFLLPLLLYFVILPLLGIDAEIPAWAN</sequence>
<dbReference type="GO" id="GO:1905039">
    <property type="term" value="P:carboxylic acid transmembrane transport"/>
    <property type="evidence" value="ECO:0007669"/>
    <property type="project" value="UniProtKB-ARBA"/>
</dbReference>